<dbReference type="SUPFAM" id="SSF103481">
    <property type="entry name" value="Multidrug resistance efflux transporter EmrE"/>
    <property type="match status" value="2"/>
</dbReference>
<keyword evidence="7 8" id="KW-0472">Membrane</keyword>
<evidence type="ECO:0000256" key="7">
    <source>
        <dbReference type="ARBA" id="ARBA00023136"/>
    </source>
</evidence>
<feature type="domain" description="EamA" evidence="9">
    <location>
        <begin position="18"/>
        <end position="152"/>
    </location>
</feature>
<keyword evidence="11" id="KW-1185">Reference proteome</keyword>
<dbReference type="InterPro" id="IPR037185">
    <property type="entry name" value="EmrE-like"/>
</dbReference>
<dbReference type="InterPro" id="IPR004626">
    <property type="entry name" value="RarD"/>
</dbReference>
<organism evidence="10 11">
    <name type="scientific">Stakelama tenebrarum</name>
    <dbReference type="NCBI Taxonomy" id="2711215"/>
    <lineage>
        <taxon>Bacteria</taxon>
        <taxon>Pseudomonadati</taxon>
        <taxon>Pseudomonadota</taxon>
        <taxon>Alphaproteobacteria</taxon>
        <taxon>Sphingomonadales</taxon>
        <taxon>Sphingomonadaceae</taxon>
        <taxon>Stakelama</taxon>
    </lineage>
</organism>
<feature type="transmembrane region" description="Helical" evidence="8">
    <location>
        <begin position="218"/>
        <end position="238"/>
    </location>
</feature>
<accession>A0A6G6Y4D6</accession>
<feature type="transmembrane region" description="Helical" evidence="8">
    <location>
        <begin position="250"/>
        <end position="268"/>
    </location>
</feature>
<dbReference type="EMBL" id="CP049109">
    <property type="protein sequence ID" value="QIG79814.1"/>
    <property type="molecule type" value="Genomic_DNA"/>
</dbReference>
<evidence type="ECO:0000256" key="8">
    <source>
        <dbReference type="SAM" id="Phobius"/>
    </source>
</evidence>
<dbReference type="NCBIfam" id="TIGR00688">
    <property type="entry name" value="rarD"/>
    <property type="match status" value="1"/>
</dbReference>
<keyword evidence="5 8" id="KW-0812">Transmembrane</keyword>
<dbReference type="InterPro" id="IPR000620">
    <property type="entry name" value="EamA_dom"/>
</dbReference>
<evidence type="ECO:0000256" key="2">
    <source>
        <dbReference type="ARBA" id="ARBA00007362"/>
    </source>
</evidence>
<name>A0A6G6Y4D6_9SPHN</name>
<proteinExistence type="inferred from homology"/>
<evidence type="ECO:0000256" key="6">
    <source>
        <dbReference type="ARBA" id="ARBA00022989"/>
    </source>
</evidence>
<protein>
    <submittedName>
        <fullName evidence="10">EamA family transporter RarD</fullName>
    </submittedName>
</protein>
<dbReference type="AlphaFoldDB" id="A0A6G6Y4D6"/>
<evidence type="ECO:0000256" key="4">
    <source>
        <dbReference type="ARBA" id="ARBA00022475"/>
    </source>
</evidence>
<gene>
    <name evidence="10" type="primary">rarD</name>
    <name evidence="10" type="ORF">G5C33_08470</name>
</gene>
<dbReference type="Pfam" id="PF00892">
    <property type="entry name" value="EamA"/>
    <property type="match status" value="1"/>
</dbReference>
<feature type="transmembrane region" description="Helical" evidence="8">
    <location>
        <begin position="160"/>
        <end position="176"/>
    </location>
</feature>
<keyword evidence="4" id="KW-1003">Cell membrane</keyword>
<comment type="similarity">
    <text evidence="2">Belongs to the EamA transporter family.</text>
</comment>
<evidence type="ECO:0000256" key="1">
    <source>
        <dbReference type="ARBA" id="ARBA00004651"/>
    </source>
</evidence>
<keyword evidence="6 8" id="KW-1133">Transmembrane helix</keyword>
<reference evidence="10 11" key="1">
    <citation type="submission" date="2020-02" db="EMBL/GenBank/DDBJ databases">
        <authorList>
            <person name="Zheng R.K."/>
            <person name="Sun C.M."/>
        </authorList>
    </citation>
    <scope>NUCLEOTIDE SEQUENCE [LARGE SCALE GENOMIC DNA]</scope>
    <source>
        <strain evidence="11">zrk23</strain>
    </source>
</reference>
<evidence type="ECO:0000313" key="10">
    <source>
        <dbReference type="EMBL" id="QIG79814.1"/>
    </source>
</evidence>
<dbReference type="KEGG" id="spzr:G5C33_08470"/>
<dbReference type="Proteomes" id="UP000501568">
    <property type="component" value="Chromosome"/>
</dbReference>
<evidence type="ECO:0000256" key="5">
    <source>
        <dbReference type="ARBA" id="ARBA00022692"/>
    </source>
</evidence>
<feature type="transmembrane region" description="Helical" evidence="8">
    <location>
        <begin position="108"/>
        <end position="130"/>
    </location>
</feature>
<dbReference type="GO" id="GO:0005886">
    <property type="term" value="C:plasma membrane"/>
    <property type="evidence" value="ECO:0007669"/>
    <property type="project" value="UniProtKB-SubCell"/>
</dbReference>
<evidence type="ECO:0000259" key="9">
    <source>
        <dbReference type="Pfam" id="PF00892"/>
    </source>
</evidence>
<evidence type="ECO:0000313" key="11">
    <source>
        <dbReference type="Proteomes" id="UP000501568"/>
    </source>
</evidence>
<dbReference type="PANTHER" id="PTHR22911">
    <property type="entry name" value="ACYL-MALONYL CONDENSING ENZYME-RELATED"/>
    <property type="match status" value="1"/>
</dbReference>
<feature type="transmembrane region" description="Helical" evidence="8">
    <location>
        <begin position="52"/>
        <end position="70"/>
    </location>
</feature>
<feature type="transmembrane region" description="Helical" evidence="8">
    <location>
        <begin position="188"/>
        <end position="206"/>
    </location>
</feature>
<dbReference type="RefSeq" id="WP_165326815.1">
    <property type="nucleotide sequence ID" value="NZ_CP049109.1"/>
</dbReference>
<feature type="transmembrane region" description="Helical" evidence="8">
    <location>
        <begin position="274"/>
        <end position="295"/>
    </location>
</feature>
<sequence length="309" mass="32097">MNAASSSAPAAQPPDRTGLAQGVGAYLIWGALPVYFAALAGPRADEIVAHRILWSLVLLAGVIAVMRRGAALVSALRNPRALGMLAGSATLISVNWLTYILAVQNGHVLAASLGYFLNPLVNVVIGVVLLGERLTRVQTAAVGLAAIGVLVLAAGAGTTLWISLVLALSFAFYGLIRKLAPVESVEGLTIETLLLAPFAGGFLLWLGPVNDFGGDMGISLLLAASGIVTATPLLLFAAAARRLPYSTLGLLQYIAPTGQFLLAVFFFREAMTPAHIVCFAFIWTGLALYGAHGGVTARAARRRARASGV</sequence>
<keyword evidence="3" id="KW-0813">Transport</keyword>
<comment type="subcellular location">
    <subcellularLocation>
        <location evidence="1">Cell membrane</location>
        <topology evidence="1">Multi-pass membrane protein</topology>
    </subcellularLocation>
</comment>
<evidence type="ECO:0000256" key="3">
    <source>
        <dbReference type="ARBA" id="ARBA00022448"/>
    </source>
</evidence>
<feature type="transmembrane region" description="Helical" evidence="8">
    <location>
        <begin position="23"/>
        <end position="40"/>
    </location>
</feature>
<feature type="transmembrane region" description="Helical" evidence="8">
    <location>
        <begin position="82"/>
        <end position="102"/>
    </location>
</feature>
<dbReference type="PANTHER" id="PTHR22911:SF137">
    <property type="entry name" value="SOLUTE CARRIER FAMILY 35 MEMBER G2-RELATED"/>
    <property type="match status" value="1"/>
</dbReference>